<dbReference type="Gene3D" id="1.10.510.10">
    <property type="entry name" value="Transferase(Phosphotransferase) domain 1"/>
    <property type="match status" value="1"/>
</dbReference>
<name>A0A1W0WW34_HYPEX</name>
<dbReference type="InterPro" id="IPR000719">
    <property type="entry name" value="Prot_kinase_dom"/>
</dbReference>
<evidence type="ECO:0000256" key="5">
    <source>
        <dbReference type="ARBA" id="ARBA00022840"/>
    </source>
</evidence>
<comment type="similarity">
    <text evidence="6">Belongs to the protein kinase superfamily. STE Ser/Thr protein kinase family. MAP kinase kinase subfamily.</text>
</comment>
<dbReference type="GO" id="GO:0005524">
    <property type="term" value="F:ATP binding"/>
    <property type="evidence" value="ECO:0007669"/>
    <property type="project" value="UniProtKB-KW"/>
</dbReference>
<dbReference type="PROSITE" id="PS50011">
    <property type="entry name" value="PROTEIN_KINASE_DOM"/>
    <property type="match status" value="1"/>
</dbReference>
<protein>
    <recommendedName>
        <fullName evidence="7">mitogen-activated protein kinase kinase</fullName>
        <ecNumber evidence="7">2.7.12.2</ecNumber>
    </recommendedName>
</protein>
<evidence type="ECO:0000256" key="9">
    <source>
        <dbReference type="ARBA" id="ARBA00049299"/>
    </source>
</evidence>
<dbReference type="GO" id="GO:0051403">
    <property type="term" value="P:stress-activated MAPK cascade"/>
    <property type="evidence" value="ECO:0007669"/>
    <property type="project" value="TreeGrafter"/>
</dbReference>
<evidence type="ECO:0000313" key="13">
    <source>
        <dbReference type="EMBL" id="OQV19409.1"/>
    </source>
</evidence>
<feature type="region of interest" description="Disordered" evidence="11">
    <location>
        <begin position="1"/>
        <end position="40"/>
    </location>
</feature>
<keyword evidence="3" id="KW-0547">Nucleotide-binding</keyword>
<organism evidence="13 14">
    <name type="scientific">Hypsibius exemplaris</name>
    <name type="common">Freshwater tardigrade</name>
    <dbReference type="NCBI Taxonomy" id="2072580"/>
    <lineage>
        <taxon>Eukaryota</taxon>
        <taxon>Metazoa</taxon>
        <taxon>Ecdysozoa</taxon>
        <taxon>Tardigrada</taxon>
        <taxon>Eutardigrada</taxon>
        <taxon>Parachela</taxon>
        <taxon>Hypsibioidea</taxon>
        <taxon>Hypsibiidae</taxon>
        <taxon>Hypsibius</taxon>
    </lineage>
</organism>
<proteinExistence type="inferred from homology"/>
<dbReference type="PANTHER" id="PTHR48013">
    <property type="entry name" value="DUAL SPECIFICITY MITOGEN-ACTIVATED PROTEIN KINASE KINASE 5-RELATED"/>
    <property type="match status" value="1"/>
</dbReference>
<evidence type="ECO:0000256" key="3">
    <source>
        <dbReference type="ARBA" id="ARBA00022741"/>
    </source>
</evidence>
<dbReference type="Proteomes" id="UP000192578">
    <property type="component" value="Unassembled WGS sequence"/>
</dbReference>
<dbReference type="GO" id="GO:0004708">
    <property type="term" value="F:MAP kinase kinase activity"/>
    <property type="evidence" value="ECO:0007669"/>
    <property type="project" value="UniProtKB-EC"/>
</dbReference>
<evidence type="ECO:0000256" key="8">
    <source>
        <dbReference type="ARBA" id="ARBA00049014"/>
    </source>
</evidence>
<dbReference type="EC" id="2.7.12.2" evidence="7"/>
<evidence type="ECO:0000256" key="4">
    <source>
        <dbReference type="ARBA" id="ARBA00022777"/>
    </source>
</evidence>
<dbReference type="Gene3D" id="3.30.200.20">
    <property type="entry name" value="Phosphorylase Kinase, domain 1"/>
    <property type="match status" value="1"/>
</dbReference>
<keyword evidence="2" id="KW-0808">Transferase</keyword>
<dbReference type="AlphaFoldDB" id="A0A1W0WW34"/>
<keyword evidence="14" id="KW-1185">Reference proteome</keyword>
<dbReference type="Pfam" id="PF00069">
    <property type="entry name" value="Pkinase"/>
    <property type="match status" value="1"/>
</dbReference>
<dbReference type="FunFam" id="3.30.200.20:FF:000040">
    <property type="entry name" value="Dual specificity mitogen-activated protein kinase kinase"/>
    <property type="match status" value="1"/>
</dbReference>
<accession>A0A1W0WW34</accession>
<evidence type="ECO:0000256" key="6">
    <source>
        <dbReference type="ARBA" id="ARBA00038035"/>
    </source>
</evidence>
<dbReference type="InterPro" id="IPR008271">
    <property type="entry name" value="Ser/Thr_kinase_AS"/>
</dbReference>
<dbReference type="SUPFAM" id="SSF56112">
    <property type="entry name" value="Protein kinase-like (PK-like)"/>
    <property type="match status" value="1"/>
</dbReference>
<comment type="catalytic activity">
    <reaction evidence="8">
        <text>L-seryl-[protein] + ATP = O-phospho-L-seryl-[protein] + ADP + H(+)</text>
        <dbReference type="Rhea" id="RHEA:17989"/>
        <dbReference type="Rhea" id="RHEA-COMP:9863"/>
        <dbReference type="Rhea" id="RHEA-COMP:11604"/>
        <dbReference type="ChEBI" id="CHEBI:15378"/>
        <dbReference type="ChEBI" id="CHEBI:29999"/>
        <dbReference type="ChEBI" id="CHEBI:30616"/>
        <dbReference type="ChEBI" id="CHEBI:83421"/>
        <dbReference type="ChEBI" id="CHEBI:456216"/>
        <dbReference type="EC" id="2.7.12.2"/>
    </reaction>
</comment>
<evidence type="ECO:0000256" key="7">
    <source>
        <dbReference type="ARBA" id="ARBA00038999"/>
    </source>
</evidence>
<gene>
    <name evidence="13" type="ORF">BV898_06639</name>
</gene>
<sequence length="343" mass="38583">MSLPRKARPRPPMEKLTSSTPPRSPSVDQAPRPDLGSSAPMTFNGVTYDVSVDDLEILYSLGRGQYGHVDRVRHKKSGFEFAVKRIRSTDDPAERKAMLMDLQVNNINGGKCPYVVRSFGALFREGDLWICMEAMDISLEMFYKKAFQLKIEIPESVLAHITFAIVSGLQFLKEELNIMHRDVKPSNVLLSRKGEVKICDFGISGQLVQSMAKTRNIGCSLYMPPERVDPCAAVDDQGFDIRSDVWSVGITIIEVAIGKHPFTTWRNPFEQMKQVVSGPPPKLPDNGPFSDNFKHFVASCCQKDYLQRPKYVDLLKHPFISQFQEEVSDISEFVGRILDAPAP</sequence>
<dbReference type="OrthoDB" id="10252354at2759"/>
<evidence type="ECO:0000256" key="10">
    <source>
        <dbReference type="ARBA" id="ARBA00051693"/>
    </source>
</evidence>
<evidence type="ECO:0000256" key="11">
    <source>
        <dbReference type="SAM" id="MobiDB-lite"/>
    </source>
</evidence>
<evidence type="ECO:0000313" key="14">
    <source>
        <dbReference type="Proteomes" id="UP000192578"/>
    </source>
</evidence>
<evidence type="ECO:0000259" key="12">
    <source>
        <dbReference type="PROSITE" id="PS50011"/>
    </source>
</evidence>
<comment type="caution">
    <text evidence="13">The sequence shown here is derived from an EMBL/GenBank/DDBJ whole genome shotgun (WGS) entry which is preliminary data.</text>
</comment>
<dbReference type="FunFam" id="1.10.510.10:FF:000432">
    <property type="entry name" value="mitogen-activated protein kinase kinase 3"/>
    <property type="match status" value="1"/>
</dbReference>
<dbReference type="GO" id="GO:0004674">
    <property type="term" value="F:protein serine/threonine kinase activity"/>
    <property type="evidence" value="ECO:0007669"/>
    <property type="project" value="UniProtKB-KW"/>
</dbReference>
<comment type="catalytic activity">
    <reaction evidence="10">
        <text>L-tyrosyl-[protein] + ATP = O-phospho-L-tyrosyl-[protein] + ADP + H(+)</text>
        <dbReference type="Rhea" id="RHEA:10596"/>
        <dbReference type="Rhea" id="RHEA-COMP:10136"/>
        <dbReference type="Rhea" id="RHEA-COMP:20101"/>
        <dbReference type="ChEBI" id="CHEBI:15378"/>
        <dbReference type="ChEBI" id="CHEBI:30616"/>
        <dbReference type="ChEBI" id="CHEBI:46858"/>
        <dbReference type="ChEBI" id="CHEBI:61978"/>
        <dbReference type="ChEBI" id="CHEBI:456216"/>
        <dbReference type="EC" id="2.7.12.2"/>
    </reaction>
</comment>
<dbReference type="InterPro" id="IPR011009">
    <property type="entry name" value="Kinase-like_dom_sf"/>
</dbReference>
<dbReference type="PROSITE" id="PS00108">
    <property type="entry name" value="PROTEIN_KINASE_ST"/>
    <property type="match status" value="1"/>
</dbReference>
<reference evidence="14" key="1">
    <citation type="submission" date="2017-01" db="EMBL/GenBank/DDBJ databases">
        <title>Comparative genomics of anhydrobiosis in the tardigrade Hypsibius dujardini.</title>
        <authorList>
            <person name="Yoshida Y."/>
            <person name="Koutsovoulos G."/>
            <person name="Laetsch D."/>
            <person name="Stevens L."/>
            <person name="Kumar S."/>
            <person name="Horikawa D."/>
            <person name="Ishino K."/>
            <person name="Komine S."/>
            <person name="Tomita M."/>
            <person name="Blaxter M."/>
            <person name="Arakawa K."/>
        </authorList>
    </citation>
    <scope>NUCLEOTIDE SEQUENCE [LARGE SCALE GENOMIC DNA]</scope>
    <source>
        <strain evidence="14">Z151</strain>
    </source>
</reference>
<keyword evidence="4 13" id="KW-0418">Kinase</keyword>
<dbReference type="PANTHER" id="PTHR48013:SF11">
    <property type="entry name" value="LICORNE"/>
    <property type="match status" value="1"/>
</dbReference>
<dbReference type="SMART" id="SM00220">
    <property type="entry name" value="S_TKc"/>
    <property type="match status" value="1"/>
</dbReference>
<evidence type="ECO:0000256" key="1">
    <source>
        <dbReference type="ARBA" id="ARBA00022527"/>
    </source>
</evidence>
<dbReference type="EMBL" id="MTYJ01000040">
    <property type="protein sequence ID" value="OQV19409.1"/>
    <property type="molecule type" value="Genomic_DNA"/>
</dbReference>
<feature type="domain" description="Protein kinase" evidence="12">
    <location>
        <begin position="55"/>
        <end position="320"/>
    </location>
</feature>
<evidence type="ECO:0000256" key="2">
    <source>
        <dbReference type="ARBA" id="ARBA00022679"/>
    </source>
</evidence>
<keyword evidence="1" id="KW-0723">Serine/threonine-protein kinase</keyword>
<keyword evidence="5" id="KW-0067">ATP-binding</keyword>
<comment type="catalytic activity">
    <reaction evidence="9">
        <text>L-threonyl-[protein] + ATP = O-phospho-L-threonyl-[protein] + ADP + H(+)</text>
        <dbReference type="Rhea" id="RHEA:46608"/>
        <dbReference type="Rhea" id="RHEA-COMP:11060"/>
        <dbReference type="Rhea" id="RHEA-COMP:11605"/>
        <dbReference type="ChEBI" id="CHEBI:15378"/>
        <dbReference type="ChEBI" id="CHEBI:30013"/>
        <dbReference type="ChEBI" id="CHEBI:30616"/>
        <dbReference type="ChEBI" id="CHEBI:61977"/>
        <dbReference type="ChEBI" id="CHEBI:456216"/>
        <dbReference type="EC" id="2.7.12.2"/>
    </reaction>
</comment>